<evidence type="ECO:0000313" key="1">
    <source>
        <dbReference type="EMBL" id="CEO53140.1"/>
    </source>
</evidence>
<accession>A0A0B7KDW7</accession>
<dbReference type="AlphaFoldDB" id="A0A0B7KDW7"/>
<name>A0A0B7KDW7_BIOOC</name>
<organism evidence="1">
    <name type="scientific">Bionectria ochroleuca</name>
    <name type="common">Gliocladium roseum</name>
    <dbReference type="NCBI Taxonomy" id="29856"/>
    <lineage>
        <taxon>Eukaryota</taxon>
        <taxon>Fungi</taxon>
        <taxon>Dikarya</taxon>
        <taxon>Ascomycota</taxon>
        <taxon>Pezizomycotina</taxon>
        <taxon>Sordariomycetes</taxon>
        <taxon>Hypocreomycetidae</taxon>
        <taxon>Hypocreales</taxon>
        <taxon>Bionectriaceae</taxon>
        <taxon>Clonostachys</taxon>
    </lineage>
</organism>
<dbReference type="EMBL" id="CDPU01000033">
    <property type="protein sequence ID" value="CEO53140.1"/>
    <property type="molecule type" value="Genomic_DNA"/>
</dbReference>
<protein>
    <submittedName>
        <fullName evidence="1">Uncharacterized protein</fullName>
    </submittedName>
</protein>
<gene>
    <name evidence="1" type="ORF">BN869_000009198_1</name>
</gene>
<reference evidence="1" key="1">
    <citation type="submission" date="2015-01" db="EMBL/GenBank/DDBJ databases">
        <authorList>
            <person name="Durling Mikael"/>
        </authorList>
    </citation>
    <scope>NUCLEOTIDE SEQUENCE</scope>
</reference>
<sequence length="59" mass="6507">MTAKVLPTTCINLRTMCGIEVLRRILSELSTEGTREWASGCRHVPCLLYAGPVEESSIL</sequence>
<proteinExistence type="predicted"/>